<dbReference type="PANTHER" id="PTHR12544">
    <property type="entry name" value="GLUTAMINASE"/>
    <property type="match status" value="1"/>
</dbReference>
<keyword evidence="10" id="KW-1185">Reference proteome</keyword>
<dbReference type="InterPro" id="IPR015868">
    <property type="entry name" value="Glutaminase"/>
</dbReference>
<proteinExistence type="inferred from homology"/>
<feature type="binding site" evidence="6">
    <location>
        <position position="118"/>
    </location>
    <ligand>
        <name>substrate</name>
    </ligand>
</feature>
<feature type="binding site" evidence="6">
    <location>
        <position position="245"/>
    </location>
    <ligand>
        <name>substrate</name>
    </ligand>
</feature>
<reference evidence="9 10" key="1">
    <citation type="journal article" date="2019" name="Int. J. Syst. Evol. Microbiol.">
        <title>The Global Catalogue of Microorganisms (GCM) 10K type strain sequencing project: providing services to taxonomists for standard genome sequencing and annotation.</title>
        <authorList>
            <consortium name="The Broad Institute Genomics Platform"/>
            <consortium name="The Broad Institute Genome Sequencing Center for Infectious Disease"/>
            <person name="Wu L."/>
            <person name="Ma J."/>
        </authorList>
    </citation>
    <scope>NUCLEOTIDE SEQUENCE [LARGE SCALE GENOMIC DNA]</scope>
    <source>
        <strain evidence="9 10">JCM 10696</strain>
    </source>
</reference>
<comment type="caution">
    <text evidence="9">The sequence shown here is derived from an EMBL/GenBank/DDBJ whole genome shotgun (WGS) entry which is preliminary data.</text>
</comment>
<name>A0ABN1RTB8_9ACTN</name>
<dbReference type="CDD" id="cd00038">
    <property type="entry name" value="CAP_ED"/>
    <property type="match status" value="1"/>
</dbReference>
<comment type="similarity">
    <text evidence="1 6">Belongs to the glutaminase family.</text>
</comment>
<evidence type="ECO:0000256" key="1">
    <source>
        <dbReference type="ARBA" id="ARBA00011076"/>
    </source>
</evidence>
<dbReference type="EC" id="3.5.1.2" evidence="3 6"/>
<evidence type="ECO:0000313" key="10">
    <source>
        <dbReference type="Proteomes" id="UP001500665"/>
    </source>
</evidence>
<dbReference type="InterPro" id="IPR014710">
    <property type="entry name" value="RmlC-like_jellyroll"/>
</dbReference>
<evidence type="ECO:0000259" key="8">
    <source>
        <dbReference type="PROSITE" id="PS50801"/>
    </source>
</evidence>
<dbReference type="PROSITE" id="PS50801">
    <property type="entry name" value="STAS"/>
    <property type="match status" value="1"/>
</dbReference>
<dbReference type="HAMAP" id="MF_00313">
    <property type="entry name" value="Glutaminase"/>
    <property type="match status" value="1"/>
</dbReference>
<dbReference type="InterPro" id="IPR012338">
    <property type="entry name" value="Beta-lactam/transpept-like"/>
</dbReference>
<accession>A0ABN1RTB8</accession>
<comment type="catalytic activity">
    <reaction evidence="5 6">
        <text>L-glutamine + H2O = L-glutamate + NH4(+)</text>
        <dbReference type="Rhea" id="RHEA:15889"/>
        <dbReference type="ChEBI" id="CHEBI:15377"/>
        <dbReference type="ChEBI" id="CHEBI:28938"/>
        <dbReference type="ChEBI" id="CHEBI:29985"/>
        <dbReference type="ChEBI" id="CHEBI:58359"/>
        <dbReference type="EC" id="3.5.1.2"/>
    </reaction>
</comment>
<gene>
    <name evidence="6 9" type="primary">glsA</name>
    <name evidence="9" type="ORF">GCM10009550_57450</name>
</gene>
<feature type="domain" description="Cyclic nucleotide-binding" evidence="7">
    <location>
        <begin position="461"/>
        <end position="561"/>
    </location>
</feature>
<keyword evidence="6" id="KW-0007">Acetylation</keyword>
<evidence type="ECO:0000256" key="4">
    <source>
        <dbReference type="ARBA" id="ARBA00022801"/>
    </source>
</evidence>
<dbReference type="Gene3D" id="3.40.710.10">
    <property type="entry name" value="DD-peptidase/beta-lactamase superfamily"/>
    <property type="match status" value="1"/>
</dbReference>
<dbReference type="InterPro" id="IPR002645">
    <property type="entry name" value="STAS_dom"/>
</dbReference>
<feature type="binding site" evidence="6">
    <location>
        <position position="193"/>
    </location>
    <ligand>
        <name>substrate</name>
    </ligand>
</feature>
<dbReference type="Proteomes" id="UP001500665">
    <property type="component" value="Unassembled WGS sequence"/>
</dbReference>
<dbReference type="InterPro" id="IPR036513">
    <property type="entry name" value="STAS_dom_sf"/>
</dbReference>
<dbReference type="SUPFAM" id="SSF51206">
    <property type="entry name" value="cAMP-binding domain-like"/>
    <property type="match status" value="1"/>
</dbReference>
<feature type="binding site" evidence="6">
    <location>
        <position position="263"/>
    </location>
    <ligand>
        <name>substrate</name>
    </ligand>
</feature>
<dbReference type="EMBL" id="BAAAHH010000028">
    <property type="protein sequence ID" value="GAA0962826.1"/>
    <property type="molecule type" value="Genomic_DNA"/>
</dbReference>
<feature type="binding site" evidence="6">
    <location>
        <position position="169"/>
    </location>
    <ligand>
        <name>substrate</name>
    </ligand>
</feature>
<organism evidence="9 10">
    <name type="scientific">Actinocorallia libanotica</name>
    <dbReference type="NCBI Taxonomy" id="46162"/>
    <lineage>
        <taxon>Bacteria</taxon>
        <taxon>Bacillati</taxon>
        <taxon>Actinomycetota</taxon>
        <taxon>Actinomycetes</taxon>
        <taxon>Streptosporangiales</taxon>
        <taxon>Thermomonosporaceae</taxon>
        <taxon>Actinocorallia</taxon>
    </lineage>
</organism>
<dbReference type="SMART" id="SM00100">
    <property type="entry name" value="cNMP"/>
    <property type="match status" value="1"/>
</dbReference>
<evidence type="ECO:0000259" key="7">
    <source>
        <dbReference type="PROSITE" id="PS50042"/>
    </source>
</evidence>
<dbReference type="InterPro" id="IPR018490">
    <property type="entry name" value="cNMP-bd_dom_sf"/>
</dbReference>
<keyword evidence="4 6" id="KW-0378">Hydrolase</keyword>
<dbReference type="PROSITE" id="PS50042">
    <property type="entry name" value="CNMP_BINDING_3"/>
    <property type="match status" value="1"/>
</dbReference>
<dbReference type="SUPFAM" id="SSF52091">
    <property type="entry name" value="SpoIIaa-like"/>
    <property type="match status" value="1"/>
</dbReference>
<evidence type="ECO:0000256" key="2">
    <source>
        <dbReference type="ARBA" id="ARBA00011881"/>
    </source>
</evidence>
<protein>
    <recommendedName>
        <fullName evidence="3 6">Glutaminase</fullName>
        <ecNumber evidence="3 6">3.5.1.2</ecNumber>
    </recommendedName>
</protein>
<feature type="binding site" evidence="6">
    <location>
        <position position="68"/>
    </location>
    <ligand>
        <name>substrate</name>
    </ligand>
</feature>
<comment type="subunit">
    <text evidence="2 6">Homotetramer.</text>
</comment>
<dbReference type="NCBIfam" id="TIGR03814">
    <property type="entry name" value="Gln_ase"/>
    <property type="match status" value="1"/>
</dbReference>
<dbReference type="Gene3D" id="3.30.750.24">
    <property type="entry name" value="STAS domain"/>
    <property type="match status" value="1"/>
</dbReference>
<dbReference type="RefSeq" id="WP_344244128.1">
    <property type="nucleotide sequence ID" value="NZ_BAAAHH010000028.1"/>
</dbReference>
<sequence length="596" mass="64009">MNAPFVSPIQDLLDDLHARLIEQRAGEVATYIPELGKADPEWFGLAVATLDGTVYEAGDSRVPFTIQSVSKPFVYALALQDRGLPDVLKQVGVEPTGDAFNAVRLEPYTGRPYNPMVNAGAIVTSTLVGGDTYEERRERILSGLSAFAGRELVVDHKVMDSEAATGDRNRALAYLMHGAGTLTCDVEESLRLYFEQCAALVTTTDLAVMTATLAGGGINPLTGETVVSVEAAAHALTVMATCGTYDYAGEWLVRAGLPAKSGVSGGLIAALPSQLGLGLFSPRLDPRGNSVRGVAACEELSQRFGLHLMRPAERSGPVFHRTLRGDTAHSSRVRAHDERTALARLGSAIRVYVLRGDLAFSSAEAVVRTISEDTGSVRWVVLDLKRAGRVTSVAETLLEGLAAKLKERGITTVVVDTEQGVTIPSAVISETRDAALEWCEDALLEAEGASRMTVPLAEQDLLRSLDPFLVTALEAYLEPREYAPGERLIEDVAALCFIISGGLARQFMVGTPPRPVRETSMGPGTAVGRLALIDDAEHTHRIVAESPTSCLVLTTRELARLERDSPRLADSLRWSIANAIAARLRRTDAENHALIH</sequence>
<evidence type="ECO:0000256" key="5">
    <source>
        <dbReference type="ARBA" id="ARBA00049534"/>
    </source>
</evidence>
<feature type="binding site" evidence="6">
    <location>
        <position position="162"/>
    </location>
    <ligand>
        <name>substrate</name>
    </ligand>
</feature>
<dbReference type="SUPFAM" id="SSF56601">
    <property type="entry name" value="beta-lactamase/transpeptidase-like"/>
    <property type="match status" value="1"/>
</dbReference>
<dbReference type="InterPro" id="IPR000595">
    <property type="entry name" value="cNMP-bd_dom"/>
</dbReference>
<evidence type="ECO:0000313" key="9">
    <source>
        <dbReference type="EMBL" id="GAA0962826.1"/>
    </source>
</evidence>
<evidence type="ECO:0000256" key="6">
    <source>
        <dbReference type="HAMAP-Rule" id="MF_00313"/>
    </source>
</evidence>
<evidence type="ECO:0000256" key="3">
    <source>
        <dbReference type="ARBA" id="ARBA00012918"/>
    </source>
</evidence>
<feature type="domain" description="STAS" evidence="8">
    <location>
        <begin position="339"/>
        <end position="421"/>
    </location>
</feature>
<dbReference type="Pfam" id="PF04960">
    <property type="entry name" value="Glutaminase"/>
    <property type="match status" value="1"/>
</dbReference>
<dbReference type="Gene3D" id="2.60.120.10">
    <property type="entry name" value="Jelly Rolls"/>
    <property type="match status" value="1"/>
</dbReference>
<dbReference type="PANTHER" id="PTHR12544:SF29">
    <property type="entry name" value="GLUTAMINASE"/>
    <property type="match status" value="1"/>
</dbReference>